<evidence type="ECO:0000256" key="1">
    <source>
        <dbReference type="SAM" id="MobiDB-lite"/>
    </source>
</evidence>
<feature type="domain" description="DUF5704" evidence="3">
    <location>
        <begin position="323"/>
        <end position="506"/>
    </location>
</feature>
<keyword evidence="5" id="KW-1185">Reference proteome</keyword>
<organism evidence="4 5">
    <name type="scientific">Tumebacillus flagellatus</name>
    <dbReference type="NCBI Taxonomy" id="1157490"/>
    <lineage>
        <taxon>Bacteria</taxon>
        <taxon>Bacillati</taxon>
        <taxon>Bacillota</taxon>
        <taxon>Bacilli</taxon>
        <taxon>Bacillales</taxon>
        <taxon>Alicyclobacillaceae</taxon>
        <taxon>Tumebacillus</taxon>
    </lineage>
</organism>
<feature type="signal peptide" evidence="2">
    <location>
        <begin position="1"/>
        <end position="27"/>
    </location>
</feature>
<keyword evidence="2" id="KW-0732">Signal</keyword>
<feature type="chain" id="PRO_5001696162" description="DUF5704 domain-containing protein" evidence="2">
    <location>
        <begin position="28"/>
        <end position="507"/>
    </location>
</feature>
<comment type="caution">
    <text evidence="4">The sequence shown here is derived from an EMBL/GenBank/DDBJ whole genome shotgun (WGS) entry which is preliminary data.</text>
</comment>
<dbReference type="RefSeq" id="WP_038094776.1">
    <property type="nucleotide sequence ID" value="NZ_JMIR01000074.1"/>
</dbReference>
<dbReference type="InterPro" id="IPR043759">
    <property type="entry name" value="DUF5704"/>
</dbReference>
<dbReference type="EMBL" id="JMIR01000074">
    <property type="protein sequence ID" value="KEO80828.1"/>
    <property type="molecule type" value="Genomic_DNA"/>
</dbReference>
<dbReference type="Proteomes" id="UP000027931">
    <property type="component" value="Unassembled WGS sequence"/>
</dbReference>
<gene>
    <name evidence="4" type="ORF">EL26_24185</name>
</gene>
<feature type="non-terminal residue" evidence="4">
    <location>
        <position position="507"/>
    </location>
</feature>
<feature type="region of interest" description="Disordered" evidence="1">
    <location>
        <begin position="468"/>
        <end position="493"/>
    </location>
</feature>
<dbReference type="AlphaFoldDB" id="A0A074LLR9"/>
<evidence type="ECO:0000256" key="2">
    <source>
        <dbReference type="SAM" id="SignalP"/>
    </source>
</evidence>
<protein>
    <recommendedName>
        <fullName evidence="3">DUF5704 domain-containing protein</fullName>
    </recommendedName>
</protein>
<accession>A0A074LLR9</accession>
<evidence type="ECO:0000313" key="4">
    <source>
        <dbReference type="EMBL" id="KEO80828.1"/>
    </source>
</evidence>
<dbReference type="eggNOG" id="COG5492">
    <property type="taxonomic scope" value="Bacteria"/>
</dbReference>
<dbReference type="Pfam" id="PF18964">
    <property type="entry name" value="DUF5704"/>
    <property type="match status" value="1"/>
</dbReference>
<reference evidence="4 5" key="1">
    <citation type="journal article" date="2013" name="Int. J. Syst. Evol. Microbiol.">
        <title>Tumebacillus flagellatus sp. nov., an alpha-amylase/pullulanase-producing bacterium isolated from cassava wastewater.</title>
        <authorList>
            <person name="Wang Q."/>
            <person name="Xie N."/>
            <person name="Qin Y."/>
            <person name="Shen N."/>
            <person name="Zhu J."/>
            <person name="Mi H."/>
            <person name="Huang R."/>
        </authorList>
    </citation>
    <scope>NUCLEOTIDE SEQUENCE [LARGE SCALE GENOMIC DNA]</scope>
    <source>
        <strain evidence="4 5">GST4</strain>
    </source>
</reference>
<evidence type="ECO:0000259" key="3">
    <source>
        <dbReference type="Pfam" id="PF18964"/>
    </source>
</evidence>
<evidence type="ECO:0000313" key="5">
    <source>
        <dbReference type="Proteomes" id="UP000027931"/>
    </source>
</evidence>
<feature type="region of interest" description="Disordered" evidence="1">
    <location>
        <begin position="282"/>
        <end position="316"/>
    </location>
</feature>
<name>A0A074LLR9_9BACL</name>
<proteinExistence type="predicted"/>
<sequence length="507" mass="55529">MGRFWKSVGSLFLCLVLLLMFPTQANADVNVRITKGVIKFVTVDPEATTGIRYVTTGWIIQGVPKCTDSNKTHCNPNTGKYGMIQSNKMVETGRTVSDGVVTTSFEVGVADVMAALQEAGLSNIKAGDPIYLNSIFQVSIDGTLKPTHYYTLDEIKNAEPWADTSAFKQYYDILAQWDPPSIPIVKGFIDAPDQVDGTVTEVPATYSFQAQVTSSDNKLAKYQIVKTEHCDFVNAGDKSGALSGTEDGFSDLPIKIHIGTNQNVKCSITIEVTDINKTPAENTAQKAVIKNTPPPTPQDAGASDLDPNSSGKIGADPYPTEAFNVVQGIPTHEKLYTQAGGKRYLYDYHYQQKTGQKPYQITVKKTYNLTWQEPQDSTDEAGNPITTWINKSDTQVVTQNYTIMRNYSYWIVDKLQIYGIDHAVMFNYALPNGKATMTPQNYSAPSVSATHSDAESAHLTDPTYNKVLDLGSQDVPGGQGSKPSVPTEDWLADADRSVGKIKVKNDR</sequence>